<reference evidence="3" key="2">
    <citation type="submission" date="2021-04" db="EMBL/GenBank/DDBJ databases">
        <authorList>
            <person name="Gilroy R."/>
        </authorList>
    </citation>
    <scope>NUCLEOTIDE SEQUENCE</scope>
    <source>
        <strain evidence="3">CHK173-259</strain>
    </source>
</reference>
<proteinExistence type="predicted"/>
<evidence type="ECO:0000256" key="2">
    <source>
        <dbReference type="SAM" id="Phobius"/>
    </source>
</evidence>
<accession>A0A9D1QPJ9</accession>
<dbReference type="EMBL" id="DXGJ01000002">
    <property type="protein sequence ID" value="HIW70997.1"/>
    <property type="molecule type" value="Genomic_DNA"/>
</dbReference>
<comment type="caution">
    <text evidence="3">The sequence shown here is derived from an EMBL/GenBank/DDBJ whole genome shotgun (WGS) entry which is preliminary data.</text>
</comment>
<dbReference type="AlphaFoldDB" id="A0A9D1QPJ9"/>
<gene>
    <name evidence="3" type="ORF">H9875_00070</name>
</gene>
<evidence type="ECO:0000256" key="1">
    <source>
        <dbReference type="SAM" id="MobiDB-lite"/>
    </source>
</evidence>
<keyword evidence="2" id="KW-0472">Membrane</keyword>
<name>A0A9D1QPJ9_9LACO</name>
<feature type="region of interest" description="Disordered" evidence="1">
    <location>
        <begin position="151"/>
        <end position="175"/>
    </location>
</feature>
<protein>
    <recommendedName>
        <fullName evidence="5">Holin</fullName>
    </recommendedName>
</protein>
<reference evidence="3" key="1">
    <citation type="journal article" date="2021" name="PeerJ">
        <title>Extensive microbial diversity within the chicken gut microbiome revealed by metagenomics and culture.</title>
        <authorList>
            <person name="Gilroy R."/>
            <person name="Ravi A."/>
            <person name="Getino M."/>
            <person name="Pursley I."/>
            <person name="Horton D.L."/>
            <person name="Alikhan N.F."/>
            <person name="Baker D."/>
            <person name="Gharbi K."/>
            <person name="Hall N."/>
            <person name="Watson M."/>
            <person name="Adriaenssens E.M."/>
            <person name="Foster-Nyarko E."/>
            <person name="Jarju S."/>
            <person name="Secka A."/>
            <person name="Antonio M."/>
            <person name="Oren A."/>
            <person name="Chaudhuri R.R."/>
            <person name="La Ragione R."/>
            <person name="Hildebrand F."/>
            <person name="Pallen M.J."/>
        </authorList>
    </citation>
    <scope>NUCLEOTIDE SEQUENCE</scope>
    <source>
        <strain evidence="3">CHK173-259</strain>
    </source>
</reference>
<keyword evidence="2" id="KW-1133">Transmembrane helix</keyword>
<evidence type="ECO:0008006" key="5">
    <source>
        <dbReference type="Google" id="ProtNLM"/>
    </source>
</evidence>
<keyword evidence="2" id="KW-0812">Transmembrane</keyword>
<dbReference type="Proteomes" id="UP000886822">
    <property type="component" value="Unassembled WGS sequence"/>
</dbReference>
<evidence type="ECO:0000313" key="3">
    <source>
        <dbReference type="EMBL" id="HIW70997.1"/>
    </source>
</evidence>
<sequence length="175" mass="18666">MDKKFKLSFNKRSTVDVLSVVFFFAAVAVAVFNGLGFSISSDQVDSIAQIILLILSGLGFTRNTSAGSSEPQKVNVSSVDASKGIELGHKLADIAVPTMAVLSALSKTDRGKEAERYVNIELKKHGFDFDAQTITGLVEKAYQAYKVSGGDNHAPLVTPAPTETIVPNEGTDQDD</sequence>
<organism evidence="3 4">
    <name type="scientific">Candidatus Levilactobacillus faecigallinarum</name>
    <dbReference type="NCBI Taxonomy" id="2838638"/>
    <lineage>
        <taxon>Bacteria</taxon>
        <taxon>Bacillati</taxon>
        <taxon>Bacillota</taxon>
        <taxon>Bacilli</taxon>
        <taxon>Lactobacillales</taxon>
        <taxon>Lactobacillaceae</taxon>
        <taxon>Levilactobacillus</taxon>
    </lineage>
</organism>
<feature type="transmembrane region" description="Helical" evidence="2">
    <location>
        <begin position="20"/>
        <end position="40"/>
    </location>
</feature>
<evidence type="ECO:0000313" key="4">
    <source>
        <dbReference type="Proteomes" id="UP000886822"/>
    </source>
</evidence>